<evidence type="ECO:0000256" key="1">
    <source>
        <dbReference type="SAM" id="MobiDB-lite"/>
    </source>
</evidence>
<dbReference type="EMBL" id="QFCR01000003">
    <property type="protein sequence ID" value="TNK90838.1"/>
    <property type="molecule type" value="Genomic_DNA"/>
</dbReference>
<keyword evidence="2" id="KW-0732">Signal</keyword>
<feature type="compositionally biased region" description="Basic and acidic residues" evidence="1">
    <location>
        <begin position="55"/>
        <end position="67"/>
    </location>
</feature>
<organism evidence="3 4">
    <name type="scientific">Fructilactobacillus sanfranciscensis</name>
    <name type="common">Lactobacillus sanfranciscensis</name>
    <dbReference type="NCBI Taxonomy" id="1625"/>
    <lineage>
        <taxon>Bacteria</taxon>
        <taxon>Bacillati</taxon>
        <taxon>Bacillota</taxon>
        <taxon>Bacilli</taxon>
        <taxon>Lactobacillales</taxon>
        <taxon>Lactobacillaceae</taxon>
        <taxon>Fructilactobacillus</taxon>
    </lineage>
</organism>
<evidence type="ECO:0000313" key="4">
    <source>
        <dbReference type="Proteomes" id="UP000313312"/>
    </source>
</evidence>
<feature type="compositionally biased region" description="Basic and acidic residues" evidence="1">
    <location>
        <begin position="22"/>
        <end position="47"/>
    </location>
</feature>
<dbReference type="Proteomes" id="UP000313312">
    <property type="component" value="Unassembled WGS sequence"/>
</dbReference>
<accession>A0A5C4TKL6</accession>
<reference evidence="3 4" key="1">
    <citation type="submission" date="2018-05" db="EMBL/GenBank/DDBJ databases">
        <title>Lactobacillus sanfranciscensis Ah4 draft denome sequence.</title>
        <authorList>
            <person name="Zhang G."/>
        </authorList>
    </citation>
    <scope>NUCLEOTIDE SEQUENCE [LARGE SCALE GENOMIC DNA]</scope>
    <source>
        <strain evidence="3 4">Ah4</strain>
    </source>
</reference>
<name>A0A5C4TKL6_FRUSA</name>
<feature type="chain" id="PRO_5039125370" description="Lipoprotein" evidence="2">
    <location>
        <begin position="19"/>
        <end position="160"/>
    </location>
</feature>
<proteinExistence type="predicted"/>
<evidence type="ECO:0000313" key="3">
    <source>
        <dbReference type="EMBL" id="TNK90838.1"/>
    </source>
</evidence>
<dbReference type="RefSeq" id="WP_139571028.1">
    <property type="nucleotide sequence ID" value="NZ_QFCR01000003.1"/>
</dbReference>
<dbReference type="PROSITE" id="PS51257">
    <property type="entry name" value="PROKAR_LIPOPROTEIN"/>
    <property type="match status" value="1"/>
</dbReference>
<evidence type="ECO:0008006" key="5">
    <source>
        <dbReference type="Google" id="ProtNLM"/>
    </source>
</evidence>
<sequence length="160" mass="17807">MKKSAILFSTVLISLSLAACGSKKETSHKDTKPKTEKVKKISKEHTPNPKKLPKHKDVNDFAAKEGKTPAAYLHENENLSVKKSLQVLPNKDKTPQEKQTQQILNNPSKYKDQPAPAPVKETQNNTNQSGTTSNNDPDNNSSIDALNIYKHPEIYSNRGF</sequence>
<feature type="signal peptide" evidence="2">
    <location>
        <begin position="1"/>
        <end position="18"/>
    </location>
</feature>
<comment type="caution">
    <text evidence="3">The sequence shown here is derived from an EMBL/GenBank/DDBJ whole genome shotgun (WGS) entry which is preliminary data.</text>
</comment>
<dbReference type="AlphaFoldDB" id="A0A5C4TKL6"/>
<feature type="compositionally biased region" description="Polar residues" evidence="1">
    <location>
        <begin position="97"/>
        <end position="108"/>
    </location>
</feature>
<feature type="compositionally biased region" description="Low complexity" evidence="1">
    <location>
        <begin position="122"/>
        <end position="144"/>
    </location>
</feature>
<protein>
    <recommendedName>
        <fullName evidence="5">Lipoprotein</fullName>
    </recommendedName>
</protein>
<gene>
    <name evidence="3" type="ORF">DID87_01680</name>
</gene>
<feature type="region of interest" description="Disordered" evidence="1">
    <location>
        <begin position="22"/>
        <end position="160"/>
    </location>
</feature>
<evidence type="ECO:0000256" key="2">
    <source>
        <dbReference type="SAM" id="SignalP"/>
    </source>
</evidence>